<dbReference type="EMBL" id="SPMY01000067">
    <property type="protein sequence ID" value="NMQ29735.1"/>
    <property type="molecule type" value="Genomic_DNA"/>
</dbReference>
<evidence type="ECO:0000313" key="1">
    <source>
        <dbReference type="EMBL" id="NMQ29735.1"/>
    </source>
</evidence>
<evidence type="ECO:0000313" key="2">
    <source>
        <dbReference type="Proteomes" id="UP000749010"/>
    </source>
</evidence>
<reference evidence="1 2" key="1">
    <citation type="submission" date="2019-03" db="EMBL/GenBank/DDBJ databases">
        <title>Metabolic reconstructions from genomes of highly enriched 'Candidatus Accumulibacter' and 'Candidatus Competibacter' bioreactor populations.</title>
        <authorList>
            <person name="Annavajhala M.K."/>
            <person name="Welles L."/>
            <person name="Abbas B."/>
            <person name="Sorokin D."/>
            <person name="Park H."/>
            <person name="Van Loosdrecht M."/>
            <person name="Chandran K."/>
        </authorList>
    </citation>
    <scope>NUCLEOTIDE SEQUENCE [LARGE SCALE GENOMIC DNA]</scope>
    <source>
        <strain evidence="1 2">SBR_S</strain>
    </source>
</reference>
<dbReference type="InterPro" id="IPR029035">
    <property type="entry name" value="DHS-like_NAD/FAD-binding_dom"/>
</dbReference>
<accession>A0ABX1U214</accession>
<name>A0ABX1U214_9PROT</name>
<proteinExistence type="predicted"/>
<dbReference type="Pfam" id="PF13289">
    <property type="entry name" value="SIR2_2"/>
    <property type="match status" value="1"/>
</dbReference>
<dbReference type="RefSeq" id="WP_169068190.1">
    <property type="nucleotide sequence ID" value="NZ_SPMY01000067.1"/>
</dbReference>
<protein>
    <recommendedName>
        <fullName evidence="3">SIR2-like domain-containing protein</fullName>
    </recommendedName>
</protein>
<keyword evidence="2" id="KW-1185">Reference proteome</keyword>
<comment type="caution">
    <text evidence="1">The sequence shown here is derived from an EMBL/GenBank/DDBJ whole genome shotgun (WGS) entry which is preliminary data.</text>
</comment>
<evidence type="ECO:0008006" key="3">
    <source>
        <dbReference type="Google" id="ProtNLM"/>
    </source>
</evidence>
<dbReference type="SUPFAM" id="SSF52467">
    <property type="entry name" value="DHS-like NAD/FAD-binding domain"/>
    <property type="match status" value="1"/>
</dbReference>
<organism evidence="1 2">
    <name type="scientific">Candidatus Accumulibacter phosphatis</name>
    <dbReference type="NCBI Taxonomy" id="327160"/>
    <lineage>
        <taxon>Bacteria</taxon>
        <taxon>Pseudomonadati</taxon>
        <taxon>Pseudomonadota</taxon>
        <taxon>Betaproteobacteria</taxon>
        <taxon>Candidatus Accumulibacter</taxon>
    </lineage>
</organism>
<gene>
    <name evidence="1" type="ORF">E4Q23_19365</name>
</gene>
<sequence>MIDPINSLAFSMHAGKGVYALLLGSGVSSAARIPTGWEVTIELVRKMAALQQANCEPEPAEWFRGTTGQEPDYSELLKSVAKTPAERQQLLRNYWEPTEQEREEGAKVPTKAHRAIADLVKLGYVRVIVTTNFDRLLEIALQDVGIQPTVLSTPGHIDGALPLIHTPCTIFKIHGDYLDTRIRNTPAELAAYPDAFNRLLDRIFDEFGVVVAGWSATWDEALRAAMTRAPSRRFSMYWASHGEPSERAADLIRHRDATVIRISDADSFFEAVSEQLKALEEFSRPHPMSTEAAVGMLKRYLSEPKYRIALDDLVSREVENVAAATCGAAFDLNSQDTTGPTVLARLKSYEAASATLMRIAFIAGQWSVGTQLTPWVKALTKLSMRRAEGGVTLWVELQRYPATLLLYCFGLGAVTATRLDALSTLFSATVVREDREDRRAVELVPVWALFQRGADAMKVLPERELEFTPLQNHLEALLWPLFQSHFPSKASFHVAFDRLEVFAALSYAIPAVEKSESYWTLPGSYGWRTENRLRIFTEIRNDLTSLDDNSPLVTSGLVGRSAQHGLTNLGELERFVPRLRWR</sequence>
<dbReference type="Proteomes" id="UP000749010">
    <property type="component" value="Unassembled WGS sequence"/>
</dbReference>
<dbReference type="Gene3D" id="3.40.50.1220">
    <property type="entry name" value="TPP-binding domain"/>
    <property type="match status" value="1"/>
</dbReference>